<proteinExistence type="predicted"/>
<dbReference type="SMART" id="SM00974">
    <property type="entry name" value="T5orf172"/>
    <property type="match status" value="1"/>
</dbReference>
<evidence type="ECO:0000259" key="1">
    <source>
        <dbReference type="SMART" id="SM00974"/>
    </source>
</evidence>
<name>A0A1I3W255_9BURK</name>
<dbReference type="STRING" id="420953.SAMN05192543_11567"/>
<evidence type="ECO:0000313" key="2">
    <source>
        <dbReference type="EMBL" id="SFK00717.1"/>
    </source>
</evidence>
<dbReference type="OrthoDB" id="8265034at2"/>
<dbReference type="EMBL" id="FOQU01000015">
    <property type="protein sequence ID" value="SFK00717.1"/>
    <property type="molecule type" value="Genomic_DNA"/>
</dbReference>
<feature type="domain" description="Bacteriophage T5 Orf172 DNA-binding" evidence="1">
    <location>
        <begin position="118"/>
        <end position="194"/>
    </location>
</feature>
<accession>A0A1I3W255</accession>
<gene>
    <name evidence="2" type="ORF">SAMN05192543_11567</name>
</gene>
<evidence type="ECO:0000313" key="3">
    <source>
        <dbReference type="Proteomes" id="UP000199548"/>
    </source>
</evidence>
<reference evidence="2 3" key="1">
    <citation type="submission" date="2016-10" db="EMBL/GenBank/DDBJ databases">
        <authorList>
            <person name="de Groot N.N."/>
        </authorList>
    </citation>
    <scope>NUCLEOTIDE SEQUENCE [LARGE SCALE GENOMIC DNA]</scope>
    <source>
        <strain evidence="2 3">LMG 23650</strain>
    </source>
</reference>
<dbReference type="InterPro" id="IPR018306">
    <property type="entry name" value="Phage_T5_Orf172_DNA-bd"/>
</dbReference>
<keyword evidence="3" id="KW-1185">Reference proteome</keyword>
<organism evidence="2 3">
    <name type="scientific">Paraburkholderia megapolitana</name>
    <dbReference type="NCBI Taxonomy" id="420953"/>
    <lineage>
        <taxon>Bacteria</taxon>
        <taxon>Pseudomonadati</taxon>
        <taxon>Pseudomonadota</taxon>
        <taxon>Betaproteobacteria</taxon>
        <taxon>Burkholderiales</taxon>
        <taxon>Burkholderiaceae</taxon>
        <taxon>Paraburkholderia</taxon>
    </lineage>
</organism>
<dbReference type="Proteomes" id="UP000199548">
    <property type="component" value="Unassembled WGS sequence"/>
</dbReference>
<dbReference type="RefSeq" id="WP_091020358.1">
    <property type="nucleotide sequence ID" value="NZ_CP041744.1"/>
</dbReference>
<dbReference type="AlphaFoldDB" id="A0A1I3W255"/>
<sequence>MKLVDAVYTVVSGASMPVTPQHIRDEIKRRYPELYGTDAAKRNVERRNFNDLDHALLSPIYKICTKDDRYFVDRSTKPFSVSLASISAVEDALDSDVGEDFEQEVGTLYVLSTGVYTRDGKAIVKIGFTTQELSLRIKQLYTTGAMFRFEPVVSYEVRGYDLLEQALHRLLAPFRLNEAREFFTDEVLPFVEDVVNVHRRIQGARSTASRS</sequence>
<protein>
    <submittedName>
        <fullName evidence="2">T5orf172 domain-containing protein</fullName>
    </submittedName>
</protein>
<dbReference type="Pfam" id="PF13455">
    <property type="entry name" value="MUG113"/>
    <property type="match status" value="1"/>
</dbReference>